<feature type="domain" description="Tryptophan synthase beta chain-like PALP" evidence="6">
    <location>
        <begin position="10"/>
        <end position="286"/>
    </location>
</feature>
<evidence type="ECO:0000313" key="7">
    <source>
        <dbReference type="EMBL" id="QAA81775.1"/>
    </source>
</evidence>
<keyword evidence="3 5" id="KW-0663">Pyridoxal phosphate</keyword>
<evidence type="ECO:0000256" key="2">
    <source>
        <dbReference type="ARBA" id="ARBA00008639"/>
    </source>
</evidence>
<dbReference type="PANTHER" id="PTHR43780:SF2">
    <property type="entry name" value="1-AMINOCYCLOPROPANE-1-CARBOXYLATE DEAMINASE-RELATED"/>
    <property type="match status" value="1"/>
</dbReference>
<dbReference type="SUPFAM" id="SSF53686">
    <property type="entry name" value="Tryptophan synthase beta subunit-like PLP-dependent enzymes"/>
    <property type="match status" value="1"/>
</dbReference>
<evidence type="ECO:0000256" key="1">
    <source>
        <dbReference type="ARBA" id="ARBA00001933"/>
    </source>
</evidence>
<feature type="active site" description="Nucleophile" evidence="4">
    <location>
        <position position="70"/>
    </location>
</feature>
<evidence type="ECO:0000256" key="3">
    <source>
        <dbReference type="ARBA" id="ARBA00022898"/>
    </source>
</evidence>
<dbReference type="Pfam" id="PF00291">
    <property type="entry name" value="PALP"/>
    <property type="match status" value="1"/>
</dbReference>
<feature type="modified residue" description="N6-(pyridoxal phosphate)lysine" evidence="5">
    <location>
        <position position="43"/>
    </location>
</feature>
<gene>
    <name evidence="7" type="ORF">EI546_08600</name>
</gene>
<evidence type="ECO:0000256" key="4">
    <source>
        <dbReference type="PIRSR" id="PIRSR006278-1"/>
    </source>
</evidence>
<evidence type="ECO:0000313" key="8">
    <source>
        <dbReference type="Proteomes" id="UP000285517"/>
    </source>
</evidence>
<dbReference type="PIRSF" id="PIRSF006278">
    <property type="entry name" value="ACCD_DCysDesulf"/>
    <property type="match status" value="1"/>
</dbReference>
<name>A0A410G3I3_9FLAO</name>
<dbReference type="AlphaFoldDB" id="A0A410G3I3"/>
<comment type="similarity">
    <text evidence="2">Belongs to the ACC deaminase/D-cysteine desulfhydrase family.</text>
</comment>
<keyword evidence="8" id="KW-1185">Reference proteome</keyword>
<dbReference type="InterPro" id="IPR027278">
    <property type="entry name" value="ACCD_DCysDesulf"/>
</dbReference>
<accession>A0A410G3I3</accession>
<evidence type="ECO:0000259" key="6">
    <source>
        <dbReference type="Pfam" id="PF00291"/>
    </source>
</evidence>
<proteinExistence type="inferred from homology"/>
<sequence>MDDFWQTSYIPTEKIDLSAFGIGGFSLFIKREDLLHPFVSGNKFRKLKYNIESAQLQSKDTLLTFGGAFSNHIAATAAAGKEFEMKTIGIIRGEELADKIGENPTLTFAQNCGMQFHFVSRETYRQKETSWFLNDLKEKFGDFYLVPEGGTNSFAVKGCTEILDVQDKIYDYVCVPVGTGGTIAGLIEASGENQNILGFSALNGIFQSEGIKKYTSKRNYKLIDSYCFGGYGKIEKNLVRFINDFRSITGIPLDPVYTGKMLFGIMDLLKIGYFSENSRILAVHTGGLQGVAGMNAVLKRKKLPLIE</sequence>
<dbReference type="Proteomes" id="UP000285517">
    <property type="component" value="Chromosome"/>
</dbReference>
<dbReference type="RefSeq" id="WP_128250156.1">
    <property type="nucleotide sequence ID" value="NZ_CP034951.1"/>
</dbReference>
<dbReference type="OrthoDB" id="9801249at2"/>
<dbReference type="PANTHER" id="PTHR43780">
    <property type="entry name" value="1-AMINOCYCLOPROPANE-1-CARBOXYLATE DEAMINASE-RELATED"/>
    <property type="match status" value="1"/>
</dbReference>
<dbReference type="InterPro" id="IPR001926">
    <property type="entry name" value="TrpB-like_PALP"/>
</dbReference>
<protein>
    <submittedName>
        <fullName evidence="7">1-aminocyclopropane-1-carboxylate deaminase/D-cysteine desulfhydrase</fullName>
    </submittedName>
</protein>
<dbReference type="InterPro" id="IPR036052">
    <property type="entry name" value="TrpB-like_PALP_sf"/>
</dbReference>
<evidence type="ECO:0000256" key="5">
    <source>
        <dbReference type="PIRSR" id="PIRSR006278-2"/>
    </source>
</evidence>
<organism evidence="7 8">
    <name type="scientific">Aequorivita ciconiae</name>
    <dbReference type="NCBI Taxonomy" id="2494375"/>
    <lineage>
        <taxon>Bacteria</taxon>
        <taxon>Pseudomonadati</taxon>
        <taxon>Bacteroidota</taxon>
        <taxon>Flavobacteriia</taxon>
        <taxon>Flavobacteriales</taxon>
        <taxon>Flavobacteriaceae</taxon>
        <taxon>Aequorivita</taxon>
    </lineage>
</organism>
<reference evidence="7 8" key="1">
    <citation type="submission" date="2019-01" db="EMBL/GenBank/DDBJ databases">
        <title>Complete genome sequencing of Aequorivita sp. H23M31.</title>
        <authorList>
            <person name="Bae J.-W."/>
        </authorList>
    </citation>
    <scope>NUCLEOTIDE SEQUENCE [LARGE SCALE GENOMIC DNA]</scope>
    <source>
        <strain evidence="7 8">H23M31</strain>
    </source>
</reference>
<dbReference type="EMBL" id="CP034951">
    <property type="protein sequence ID" value="QAA81775.1"/>
    <property type="molecule type" value="Genomic_DNA"/>
</dbReference>
<dbReference type="Gene3D" id="3.40.50.1100">
    <property type="match status" value="2"/>
</dbReference>
<dbReference type="GO" id="GO:0019148">
    <property type="term" value="F:D-cysteine desulfhydrase activity"/>
    <property type="evidence" value="ECO:0007669"/>
    <property type="project" value="TreeGrafter"/>
</dbReference>
<comment type="cofactor">
    <cofactor evidence="1">
        <name>pyridoxal 5'-phosphate</name>
        <dbReference type="ChEBI" id="CHEBI:597326"/>
    </cofactor>
</comment>
<dbReference type="KEGG" id="aev:EI546_08600"/>